<dbReference type="Proteomes" id="UP000054988">
    <property type="component" value="Unassembled WGS sequence"/>
</dbReference>
<evidence type="ECO:0000256" key="1">
    <source>
        <dbReference type="SAM" id="MobiDB-lite"/>
    </source>
</evidence>
<feature type="compositionally biased region" description="Basic residues" evidence="1">
    <location>
        <begin position="1"/>
        <end position="13"/>
    </location>
</feature>
<evidence type="ECO:0000313" key="4">
    <source>
        <dbReference type="Proteomes" id="UP000054988"/>
    </source>
</evidence>
<keyword evidence="2" id="KW-0812">Transmembrane</keyword>
<evidence type="ECO:0000256" key="2">
    <source>
        <dbReference type="SAM" id="Phobius"/>
    </source>
</evidence>
<gene>
    <name evidence="3" type="ORF">WG66_3135</name>
</gene>
<dbReference type="AlphaFoldDB" id="A0A0W0G6X2"/>
<proteinExistence type="predicted"/>
<protein>
    <submittedName>
        <fullName evidence="3">Uncharacterized protein</fullName>
    </submittedName>
</protein>
<keyword evidence="2" id="KW-0472">Membrane</keyword>
<sequence length="111" mass="12941">MPLARSTRRHHPYPRPVYPDPDEENTPYEPRIDDDSLLYLIRDANHRPIRHVRVIENGNEDEDEEDVEEGNNGLIVGGILLLDFLVAILFFAKHALFMDFLFRRDQGDDGQ</sequence>
<organism evidence="3 4">
    <name type="scientific">Moniliophthora roreri</name>
    <name type="common">Frosty pod rot fungus</name>
    <name type="synonym">Monilia roreri</name>
    <dbReference type="NCBI Taxonomy" id="221103"/>
    <lineage>
        <taxon>Eukaryota</taxon>
        <taxon>Fungi</taxon>
        <taxon>Dikarya</taxon>
        <taxon>Basidiomycota</taxon>
        <taxon>Agaricomycotina</taxon>
        <taxon>Agaricomycetes</taxon>
        <taxon>Agaricomycetidae</taxon>
        <taxon>Agaricales</taxon>
        <taxon>Marasmiineae</taxon>
        <taxon>Marasmiaceae</taxon>
        <taxon>Moniliophthora</taxon>
    </lineage>
</organism>
<feature type="region of interest" description="Disordered" evidence="1">
    <location>
        <begin position="1"/>
        <end position="30"/>
    </location>
</feature>
<feature type="transmembrane region" description="Helical" evidence="2">
    <location>
        <begin position="74"/>
        <end position="96"/>
    </location>
</feature>
<keyword evidence="2" id="KW-1133">Transmembrane helix</keyword>
<dbReference type="EMBL" id="LATX01000958">
    <property type="protein sequence ID" value="KTB44286.1"/>
    <property type="molecule type" value="Genomic_DNA"/>
</dbReference>
<reference evidence="3 4" key="1">
    <citation type="submission" date="2015-12" db="EMBL/GenBank/DDBJ databases">
        <title>Draft genome sequence of Moniliophthora roreri, the causal agent of frosty pod rot of cacao.</title>
        <authorList>
            <person name="Aime M.C."/>
            <person name="Diaz-Valderrama J.R."/>
            <person name="Kijpornyongpan T."/>
            <person name="Phillips-Mora W."/>
        </authorList>
    </citation>
    <scope>NUCLEOTIDE SEQUENCE [LARGE SCALE GENOMIC DNA]</scope>
    <source>
        <strain evidence="3 4">MCA 2952</strain>
    </source>
</reference>
<comment type="caution">
    <text evidence="3">The sequence shown here is derived from an EMBL/GenBank/DDBJ whole genome shotgun (WGS) entry which is preliminary data.</text>
</comment>
<evidence type="ECO:0000313" key="3">
    <source>
        <dbReference type="EMBL" id="KTB44286.1"/>
    </source>
</evidence>
<accession>A0A0W0G6X2</accession>
<name>A0A0W0G6X2_MONRR</name>